<organism evidence="2 3">
    <name type="scientific">Thermocoleostomius sinensis A174</name>
    <dbReference type="NCBI Taxonomy" id="2016057"/>
    <lineage>
        <taxon>Bacteria</taxon>
        <taxon>Bacillati</taxon>
        <taxon>Cyanobacteriota</taxon>
        <taxon>Cyanophyceae</taxon>
        <taxon>Oculatellales</taxon>
        <taxon>Oculatellaceae</taxon>
        <taxon>Thermocoleostomius</taxon>
    </lineage>
</organism>
<name>A0A9E8ZKM6_9CYAN</name>
<dbReference type="Proteomes" id="UP001163152">
    <property type="component" value="Chromosome"/>
</dbReference>
<dbReference type="RefSeq" id="WP_268610103.1">
    <property type="nucleotide sequence ID" value="NZ_CP113797.1"/>
</dbReference>
<reference evidence="2" key="1">
    <citation type="submission" date="2022-12" db="EMBL/GenBank/DDBJ databases">
        <title>Polyphasic identification of a Novel Hot-Spring Cyanobacterium Ocullathermofonsia sinensis gen nov. sp. nov. and Genomic Insights on its Adaptations to the Thermal Habitat.</title>
        <authorList>
            <person name="Daroch M."/>
            <person name="Tang J."/>
            <person name="Jiang Y."/>
        </authorList>
    </citation>
    <scope>NUCLEOTIDE SEQUENCE</scope>
    <source>
        <strain evidence="2">PKUAC-SCTA174</strain>
    </source>
</reference>
<dbReference type="PANTHER" id="PTHR42957:SF2">
    <property type="entry name" value="HELICASE HERA CENTRAL DOMAIN-CONTAINING PROTEIN"/>
    <property type="match status" value="1"/>
</dbReference>
<dbReference type="AlphaFoldDB" id="A0A9E8ZKM6"/>
<evidence type="ECO:0000313" key="3">
    <source>
        <dbReference type="Proteomes" id="UP001163152"/>
    </source>
</evidence>
<proteinExistence type="predicted"/>
<accession>A0A9E8ZKM6</accession>
<gene>
    <name evidence="2" type="ORF">OXH18_24220</name>
</gene>
<dbReference type="SUPFAM" id="SSF52540">
    <property type="entry name" value="P-loop containing nucleoside triphosphate hydrolases"/>
    <property type="match status" value="1"/>
</dbReference>
<evidence type="ECO:0000313" key="2">
    <source>
        <dbReference type="EMBL" id="WAL60236.1"/>
    </source>
</evidence>
<dbReference type="InterPro" id="IPR008571">
    <property type="entry name" value="HerA-like"/>
</dbReference>
<dbReference type="InterPro" id="IPR027417">
    <property type="entry name" value="P-loop_NTPase"/>
</dbReference>
<protein>
    <submittedName>
        <fullName evidence="2">ATP-binding protein</fullName>
    </submittedName>
</protein>
<dbReference type="EMBL" id="CP113797">
    <property type="protein sequence ID" value="WAL60236.1"/>
    <property type="molecule type" value="Genomic_DNA"/>
</dbReference>
<dbReference type="Gene3D" id="3.40.50.300">
    <property type="entry name" value="P-loop containing nucleotide triphosphate hydrolases"/>
    <property type="match status" value="2"/>
</dbReference>
<dbReference type="GO" id="GO:0005524">
    <property type="term" value="F:ATP binding"/>
    <property type="evidence" value="ECO:0007669"/>
    <property type="project" value="UniProtKB-KW"/>
</dbReference>
<feature type="domain" description="Helicase HerA central" evidence="1">
    <location>
        <begin position="156"/>
        <end position="379"/>
    </location>
</feature>
<keyword evidence="2" id="KW-0067">ATP-binding</keyword>
<evidence type="ECO:0000259" key="1">
    <source>
        <dbReference type="Pfam" id="PF01935"/>
    </source>
</evidence>
<keyword evidence="2" id="KW-0547">Nucleotide-binding</keyword>
<keyword evidence="3" id="KW-1185">Reference proteome</keyword>
<dbReference type="Pfam" id="PF01935">
    <property type="entry name" value="DUF87"/>
    <property type="match status" value="1"/>
</dbReference>
<dbReference type="PANTHER" id="PTHR42957">
    <property type="entry name" value="HELICASE MJ1565-RELATED"/>
    <property type="match status" value="1"/>
</dbReference>
<sequence length="566" mass="62710">MVVADRSFLSSTIGTVKGPGETGNQYVFITASNRSVKIGEFVYYEARSPQENGSQPATWQILGKISARRLIDHLPDRMFADTEISPEAIAALVGFIHPNPEIYEITVDVIGYFHPALGFINPRITPDPGAKVYLANDDTLRQVLNKKQPDQVGGAHIGSLLLREAGAVPIALDVKELVSTHMAILAGTGSGKSYTAGVLVEELLLPKNRAAVLIFDPHGEYDTLADIRGHAAFTATDGYAPKVKVLKPDDVRIRISSLDYYDILSLLPEMSDRQQSVLHKAFELVRRHRQGDYRWSIQDLITAVREVDSQQTEDGDLKLGSSAPALEWKLDRLERSPYFHAFEHLAPKDLFEPGQVTVLQMNEISQDEQQVICAAVLRQSSHARMSTQKERIAPGDENYLPYPVFILLEEAHRFAPAHEPSRCKAVIRTILSEGRKFGLGVGLITQRPGKLDSDVLSQCMSQFVMRIVNPVDQDSLKYGVEAAGRDLLKELPALTKGQVIIAGACVNTPVLCQVRSRLTKHGGETLDAPYEWQKYFQAHQVQARTIEQAAVPSRSRSKTFRGVSIE</sequence>
<dbReference type="InterPro" id="IPR002789">
    <property type="entry name" value="HerA_central"/>
</dbReference>
<dbReference type="KEGG" id="tsin:OXH18_24220"/>